<evidence type="ECO:0000313" key="3">
    <source>
        <dbReference type="Proteomes" id="UP000298588"/>
    </source>
</evidence>
<evidence type="ECO:0000313" key="2">
    <source>
        <dbReference type="EMBL" id="QCK84376.1"/>
    </source>
</evidence>
<accession>A0A4D7QG01</accession>
<dbReference type="Proteomes" id="UP000298588">
    <property type="component" value="Chromosome"/>
</dbReference>
<name>A0A4D7QG01_9HYPH</name>
<dbReference type="EMBL" id="CP039865">
    <property type="protein sequence ID" value="QCK84376.1"/>
    <property type="molecule type" value="Genomic_DNA"/>
</dbReference>
<dbReference type="OrthoDB" id="9978242at2"/>
<keyword evidence="3" id="KW-1185">Reference proteome</keyword>
<dbReference type="RefSeq" id="WP_137097712.1">
    <property type="nucleotide sequence ID" value="NZ_CP039865.1"/>
</dbReference>
<organism evidence="2 3">
    <name type="scientific">Phreatobacter aquaticus</name>
    <dbReference type="NCBI Taxonomy" id="2570229"/>
    <lineage>
        <taxon>Bacteria</taxon>
        <taxon>Pseudomonadati</taxon>
        <taxon>Pseudomonadota</taxon>
        <taxon>Alphaproteobacteria</taxon>
        <taxon>Hyphomicrobiales</taxon>
        <taxon>Phreatobacteraceae</taxon>
        <taxon>Phreatobacter</taxon>
    </lineage>
</organism>
<feature type="region of interest" description="Disordered" evidence="1">
    <location>
        <begin position="68"/>
        <end position="126"/>
    </location>
</feature>
<gene>
    <name evidence="2" type="ORF">E8L99_00470</name>
</gene>
<feature type="region of interest" description="Disordered" evidence="1">
    <location>
        <begin position="1"/>
        <end position="23"/>
    </location>
</feature>
<evidence type="ECO:0000256" key="1">
    <source>
        <dbReference type="SAM" id="MobiDB-lite"/>
    </source>
</evidence>
<dbReference type="AlphaFoldDB" id="A0A4D7QG01"/>
<sequence>MTGKLEDHPLVQGLKHQSEKLGSGIKDAAATHNSAMTTLVEHVLKAQAELYKGQLAILENMIGKLSGTAPAKAEAAPERTRPASPLASRAGSGGLPLSERIRQATSGSDEGASSVKIAPVSSKGGE</sequence>
<dbReference type="KEGG" id="paqt:E8L99_00470"/>
<proteinExistence type="predicted"/>
<protein>
    <submittedName>
        <fullName evidence="2">Uncharacterized protein</fullName>
    </submittedName>
</protein>
<reference evidence="2 3" key="1">
    <citation type="submission" date="2019-04" db="EMBL/GenBank/DDBJ databases">
        <title>Phreatobacter aquaticus sp. nov.</title>
        <authorList>
            <person name="Choi A."/>
            <person name="Baek K."/>
        </authorList>
    </citation>
    <scope>NUCLEOTIDE SEQUENCE [LARGE SCALE GENOMIC DNA]</scope>
    <source>
        <strain evidence="2 3">NMCR1094</strain>
    </source>
</reference>